<evidence type="ECO:0000256" key="1">
    <source>
        <dbReference type="SAM" id="Phobius"/>
    </source>
</evidence>
<protein>
    <submittedName>
        <fullName evidence="2">Unannotated protein</fullName>
    </submittedName>
</protein>
<reference evidence="2" key="1">
    <citation type="submission" date="2020-05" db="EMBL/GenBank/DDBJ databases">
        <authorList>
            <person name="Chiriac C."/>
            <person name="Salcher M."/>
            <person name="Ghai R."/>
            <person name="Kavagutti S V."/>
        </authorList>
    </citation>
    <scope>NUCLEOTIDE SEQUENCE</scope>
</reference>
<dbReference type="EMBL" id="CAFBMQ010000057">
    <property type="protein sequence ID" value="CAB4905927.1"/>
    <property type="molecule type" value="Genomic_DNA"/>
</dbReference>
<dbReference type="Pfam" id="PF04964">
    <property type="entry name" value="Flp_Fap"/>
    <property type="match status" value="1"/>
</dbReference>
<keyword evidence="1" id="KW-0812">Transmembrane</keyword>
<dbReference type="InterPro" id="IPR007047">
    <property type="entry name" value="Flp_Fap"/>
</dbReference>
<keyword evidence="1" id="KW-0472">Membrane</keyword>
<sequence length="72" mass="7454">MTALFQTLFAMTVTLGDRIEGRLGDLKQRETGASAVEYALLVGAIAAAVVGAVALFGPKLNALFTSINVNGK</sequence>
<feature type="transmembrane region" description="Helical" evidence="1">
    <location>
        <begin position="35"/>
        <end position="56"/>
    </location>
</feature>
<gene>
    <name evidence="2" type="ORF">UFOPK3609_00542</name>
</gene>
<evidence type="ECO:0000313" key="2">
    <source>
        <dbReference type="EMBL" id="CAB4905927.1"/>
    </source>
</evidence>
<accession>A0A6J7GCL7</accession>
<keyword evidence="1" id="KW-1133">Transmembrane helix</keyword>
<dbReference type="AlphaFoldDB" id="A0A6J7GCL7"/>
<organism evidence="2">
    <name type="scientific">freshwater metagenome</name>
    <dbReference type="NCBI Taxonomy" id="449393"/>
    <lineage>
        <taxon>unclassified sequences</taxon>
        <taxon>metagenomes</taxon>
        <taxon>ecological metagenomes</taxon>
    </lineage>
</organism>
<name>A0A6J7GCL7_9ZZZZ</name>
<proteinExistence type="predicted"/>